<dbReference type="SUPFAM" id="SSF52374">
    <property type="entry name" value="Nucleotidylyl transferase"/>
    <property type="match status" value="1"/>
</dbReference>
<dbReference type="Pfam" id="PF02569">
    <property type="entry name" value="Pantoate_ligase"/>
    <property type="match status" value="1"/>
</dbReference>
<keyword evidence="10" id="KW-1185">Reference proteome</keyword>
<feature type="active site" description="Proton donor" evidence="8">
    <location>
        <position position="39"/>
    </location>
</feature>
<dbReference type="InterPro" id="IPR014729">
    <property type="entry name" value="Rossmann-like_a/b/a_fold"/>
</dbReference>
<comment type="pathway">
    <text evidence="1 8">Cofactor biosynthesis; (R)-pantothenate biosynthesis; (R)-pantothenate from (R)-pantoate and beta-alanine: step 1/1.</text>
</comment>
<feature type="binding site" evidence="8">
    <location>
        <position position="63"/>
    </location>
    <ligand>
        <name>(R)-pantoate</name>
        <dbReference type="ChEBI" id="CHEBI:15980"/>
    </ligand>
</feature>
<dbReference type="CDD" id="cd00560">
    <property type="entry name" value="PanC"/>
    <property type="match status" value="1"/>
</dbReference>
<dbReference type="AlphaFoldDB" id="A0A238K5K4"/>
<evidence type="ECO:0000256" key="7">
    <source>
        <dbReference type="ARBA" id="ARBA00048258"/>
    </source>
</evidence>
<dbReference type="InterPro" id="IPR004821">
    <property type="entry name" value="Cyt_trans-like"/>
</dbReference>
<keyword evidence="6 8" id="KW-0067">ATP-binding</keyword>
<evidence type="ECO:0000313" key="10">
    <source>
        <dbReference type="Proteomes" id="UP000207598"/>
    </source>
</evidence>
<dbReference type="Proteomes" id="UP000207598">
    <property type="component" value="Unassembled WGS sequence"/>
</dbReference>
<dbReference type="NCBIfam" id="TIGR00018">
    <property type="entry name" value="panC"/>
    <property type="match status" value="1"/>
</dbReference>
<keyword evidence="4 8" id="KW-0566">Pantothenate biosynthesis</keyword>
<evidence type="ECO:0000256" key="6">
    <source>
        <dbReference type="ARBA" id="ARBA00022840"/>
    </source>
</evidence>
<reference evidence="9 10" key="1">
    <citation type="submission" date="2017-05" db="EMBL/GenBank/DDBJ databases">
        <authorList>
            <person name="Song R."/>
            <person name="Chenine A.L."/>
            <person name="Ruprecht R.M."/>
        </authorList>
    </citation>
    <scope>NUCLEOTIDE SEQUENCE [LARGE SCALE GENOMIC DNA]</scope>
    <source>
        <strain evidence="9 10">CECT 8898</strain>
    </source>
</reference>
<feature type="binding site" evidence="8">
    <location>
        <position position="178"/>
    </location>
    <ligand>
        <name>ATP</name>
        <dbReference type="ChEBI" id="CHEBI:30616"/>
    </ligand>
</feature>
<comment type="similarity">
    <text evidence="2 8">Belongs to the pantothenate synthetase family.</text>
</comment>
<sequence>MTIEIVRHKAALRARVAGWRAAGARVGVVPTMGALHDGHLSLVRAAKADCDRVIVTLFVNPRQFNNPADLAAYPRTEGSDVAKLAPHDVDVLWAPGVDEMYPEGFATRVSVQGLPEVLCGAHRPGHFDGVATVVTKLLTQTGGDVAFFGEKDFQQLQIVRHMASDLDLPVEIRGCPTLREADGLAMSSRNARLDARARAVAPALFRALTQMAEGVRGGAAASALQAPLIEGLLAAGFDTVDYLEMRAEDDLALLDRPERPARVFGAAELGGVRLIDNLAV</sequence>
<evidence type="ECO:0000256" key="5">
    <source>
        <dbReference type="ARBA" id="ARBA00022741"/>
    </source>
</evidence>
<organism evidence="9 10">
    <name type="scientific">Maliponia aquimaris</name>
    <dbReference type="NCBI Taxonomy" id="1673631"/>
    <lineage>
        <taxon>Bacteria</taxon>
        <taxon>Pseudomonadati</taxon>
        <taxon>Pseudomonadota</taxon>
        <taxon>Alphaproteobacteria</taxon>
        <taxon>Rhodobacterales</taxon>
        <taxon>Paracoccaceae</taxon>
        <taxon>Maliponia</taxon>
    </lineage>
</organism>
<comment type="miscellaneous">
    <text evidence="8">The reaction proceeds by a bi uni uni bi ping pong mechanism.</text>
</comment>
<keyword evidence="8" id="KW-0963">Cytoplasm</keyword>
<dbReference type="RefSeq" id="WP_094020112.1">
    <property type="nucleotide sequence ID" value="NZ_FXYF01000003.1"/>
</dbReference>
<dbReference type="InterPro" id="IPR003721">
    <property type="entry name" value="Pantoate_ligase"/>
</dbReference>
<comment type="subcellular location">
    <subcellularLocation>
        <location evidence="8">Cytoplasm</location>
    </subcellularLocation>
</comment>
<dbReference type="GO" id="GO:0005829">
    <property type="term" value="C:cytosol"/>
    <property type="evidence" value="ECO:0007669"/>
    <property type="project" value="TreeGrafter"/>
</dbReference>
<proteinExistence type="inferred from homology"/>
<evidence type="ECO:0000313" key="9">
    <source>
        <dbReference type="EMBL" id="SMX37724.1"/>
    </source>
</evidence>
<gene>
    <name evidence="8 9" type="primary">panC</name>
    <name evidence="9" type="ORF">MAA8898_01241</name>
</gene>
<dbReference type="InterPro" id="IPR042176">
    <property type="entry name" value="Pantoate_ligase_C"/>
</dbReference>
<dbReference type="GO" id="GO:0005524">
    <property type="term" value="F:ATP binding"/>
    <property type="evidence" value="ECO:0007669"/>
    <property type="project" value="UniProtKB-KW"/>
</dbReference>
<feature type="binding site" evidence="8">
    <location>
        <begin position="186"/>
        <end position="189"/>
    </location>
    <ligand>
        <name>ATP</name>
        <dbReference type="ChEBI" id="CHEBI:30616"/>
    </ligand>
</feature>
<evidence type="ECO:0000256" key="4">
    <source>
        <dbReference type="ARBA" id="ARBA00022655"/>
    </source>
</evidence>
<feature type="binding site" evidence="8">
    <location>
        <position position="155"/>
    </location>
    <ligand>
        <name>(R)-pantoate</name>
        <dbReference type="ChEBI" id="CHEBI:15980"/>
    </ligand>
</feature>
<dbReference type="OrthoDB" id="9773087at2"/>
<dbReference type="GO" id="GO:0015940">
    <property type="term" value="P:pantothenate biosynthetic process"/>
    <property type="evidence" value="ECO:0007669"/>
    <property type="project" value="UniProtKB-UniRule"/>
</dbReference>
<dbReference type="HAMAP" id="MF_00158">
    <property type="entry name" value="PanC"/>
    <property type="match status" value="1"/>
</dbReference>
<feature type="binding site" evidence="8">
    <location>
        <begin position="149"/>
        <end position="152"/>
    </location>
    <ligand>
        <name>ATP</name>
        <dbReference type="ChEBI" id="CHEBI:30616"/>
    </ligand>
</feature>
<comment type="catalytic activity">
    <reaction evidence="7 8">
        <text>(R)-pantoate + beta-alanine + ATP = (R)-pantothenate + AMP + diphosphate + H(+)</text>
        <dbReference type="Rhea" id="RHEA:10912"/>
        <dbReference type="ChEBI" id="CHEBI:15378"/>
        <dbReference type="ChEBI" id="CHEBI:15980"/>
        <dbReference type="ChEBI" id="CHEBI:29032"/>
        <dbReference type="ChEBI" id="CHEBI:30616"/>
        <dbReference type="ChEBI" id="CHEBI:33019"/>
        <dbReference type="ChEBI" id="CHEBI:57966"/>
        <dbReference type="ChEBI" id="CHEBI:456215"/>
        <dbReference type="EC" id="6.3.2.1"/>
    </reaction>
</comment>
<feature type="binding site" evidence="8">
    <location>
        <begin position="32"/>
        <end position="39"/>
    </location>
    <ligand>
        <name>ATP</name>
        <dbReference type="ChEBI" id="CHEBI:30616"/>
    </ligand>
</feature>
<accession>A0A238K5K4</accession>
<dbReference type="PANTHER" id="PTHR21299:SF1">
    <property type="entry name" value="PANTOATE--BETA-ALANINE LIGASE"/>
    <property type="match status" value="1"/>
</dbReference>
<dbReference type="GO" id="GO:0004592">
    <property type="term" value="F:pantoate-beta-alanine ligase activity"/>
    <property type="evidence" value="ECO:0007669"/>
    <property type="project" value="UniProtKB-UniRule"/>
</dbReference>
<evidence type="ECO:0000256" key="3">
    <source>
        <dbReference type="ARBA" id="ARBA00022598"/>
    </source>
</evidence>
<dbReference type="Gene3D" id="3.30.1300.10">
    <property type="entry name" value="Pantoate-beta-alanine ligase, C-terminal domain"/>
    <property type="match status" value="1"/>
</dbReference>
<feature type="binding site" evidence="8">
    <location>
        <position position="63"/>
    </location>
    <ligand>
        <name>beta-alanine</name>
        <dbReference type="ChEBI" id="CHEBI:57966"/>
    </ligand>
</feature>
<dbReference type="UniPathway" id="UPA00028">
    <property type="reaction ID" value="UER00005"/>
</dbReference>
<dbReference type="Gene3D" id="3.40.50.620">
    <property type="entry name" value="HUPs"/>
    <property type="match status" value="1"/>
</dbReference>
<evidence type="ECO:0000256" key="1">
    <source>
        <dbReference type="ARBA" id="ARBA00004990"/>
    </source>
</evidence>
<comment type="function">
    <text evidence="8">Catalyzes the condensation of pantoate with beta-alanine in an ATP-dependent reaction via a pantoyl-adenylate intermediate.</text>
</comment>
<dbReference type="PANTHER" id="PTHR21299">
    <property type="entry name" value="CYTIDYLATE KINASE/PANTOATE-BETA-ALANINE LIGASE"/>
    <property type="match status" value="1"/>
</dbReference>
<dbReference type="NCBIfam" id="TIGR00125">
    <property type="entry name" value="cyt_tran_rel"/>
    <property type="match status" value="1"/>
</dbReference>
<comment type="subunit">
    <text evidence="8">Homodimer.</text>
</comment>
<evidence type="ECO:0000256" key="8">
    <source>
        <dbReference type="HAMAP-Rule" id="MF_00158"/>
    </source>
</evidence>
<protein>
    <recommendedName>
        <fullName evidence="8">Pantothenate synthetase</fullName>
        <shortName evidence="8">PS</shortName>
        <ecNumber evidence="8">6.3.2.1</ecNumber>
    </recommendedName>
    <alternativeName>
        <fullName evidence="8">Pantoate--beta-alanine ligase</fullName>
    </alternativeName>
    <alternativeName>
        <fullName evidence="8">Pantoate-activating enzyme</fullName>
    </alternativeName>
</protein>
<evidence type="ECO:0000256" key="2">
    <source>
        <dbReference type="ARBA" id="ARBA00009256"/>
    </source>
</evidence>
<dbReference type="EMBL" id="FXYF01000003">
    <property type="protein sequence ID" value="SMX37724.1"/>
    <property type="molecule type" value="Genomic_DNA"/>
</dbReference>
<keyword evidence="3 8" id="KW-0436">Ligase</keyword>
<keyword evidence="5 8" id="KW-0547">Nucleotide-binding</keyword>
<dbReference type="EC" id="6.3.2.1" evidence="8"/>
<name>A0A238K5K4_9RHOB</name>